<evidence type="ECO:0000256" key="1">
    <source>
        <dbReference type="SAM" id="MobiDB-lite"/>
    </source>
</evidence>
<dbReference type="eggNOG" id="ENOG502T0WP">
    <property type="taxonomic scope" value="Eukaryota"/>
</dbReference>
<feature type="region of interest" description="Disordered" evidence="1">
    <location>
        <begin position="1"/>
        <end position="98"/>
    </location>
</feature>
<feature type="compositionally biased region" description="Polar residues" evidence="1">
    <location>
        <begin position="37"/>
        <end position="47"/>
    </location>
</feature>
<evidence type="ECO:0000313" key="2">
    <source>
        <dbReference type="EnsemblProtists" id="Phyra82637"/>
    </source>
</evidence>
<feature type="region of interest" description="Disordered" evidence="1">
    <location>
        <begin position="551"/>
        <end position="672"/>
    </location>
</feature>
<dbReference type="OMA" id="KWARITP"/>
<dbReference type="EnsemblProtists" id="Phyra82637">
    <property type="protein sequence ID" value="Phyra82637"/>
    <property type="gene ID" value="Phyra82637"/>
</dbReference>
<evidence type="ECO:0000313" key="3">
    <source>
        <dbReference type="Proteomes" id="UP000005238"/>
    </source>
</evidence>
<reference evidence="3" key="1">
    <citation type="journal article" date="2006" name="Science">
        <title>Phytophthora genome sequences uncover evolutionary origins and mechanisms of pathogenesis.</title>
        <authorList>
            <person name="Tyler B.M."/>
            <person name="Tripathy S."/>
            <person name="Zhang X."/>
            <person name="Dehal P."/>
            <person name="Jiang R.H."/>
            <person name="Aerts A."/>
            <person name="Arredondo F.D."/>
            <person name="Baxter L."/>
            <person name="Bensasson D."/>
            <person name="Beynon J.L."/>
            <person name="Chapman J."/>
            <person name="Damasceno C.M."/>
            <person name="Dorrance A.E."/>
            <person name="Dou D."/>
            <person name="Dickerman A.W."/>
            <person name="Dubchak I.L."/>
            <person name="Garbelotto M."/>
            <person name="Gijzen M."/>
            <person name="Gordon S.G."/>
            <person name="Govers F."/>
            <person name="Grunwald N.J."/>
            <person name="Huang W."/>
            <person name="Ivors K.L."/>
            <person name="Jones R.W."/>
            <person name="Kamoun S."/>
            <person name="Krampis K."/>
            <person name="Lamour K.H."/>
            <person name="Lee M.K."/>
            <person name="McDonald W.H."/>
            <person name="Medina M."/>
            <person name="Meijer H.J."/>
            <person name="Nordberg E.K."/>
            <person name="Maclean D.J."/>
            <person name="Ospina-Giraldo M.D."/>
            <person name="Morris P.F."/>
            <person name="Phuntumart V."/>
            <person name="Putnam N.H."/>
            <person name="Rash S."/>
            <person name="Rose J.K."/>
            <person name="Sakihama Y."/>
            <person name="Salamov A.A."/>
            <person name="Savidor A."/>
            <person name="Scheuring C.F."/>
            <person name="Smith B.M."/>
            <person name="Sobral B.W."/>
            <person name="Terry A."/>
            <person name="Torto-Alalibo T.A."/>
            <person name="Win J."/>
            <person name="Xu Z."/>
            <person name="Zhang H."/>
            <person name="Grigoriev I.V."/>
            <person name="Rokhsar D.S."/>
            <person name="Boore J.L."/>
        </authorList>
    </citation>
    <scope>NUCLEOTIDE SEQUENCE [LARGE SCALE GENOMIC DNA]</scope>
    <source>
        <strain evidence="3">Pr102</strain>
    </source>
</reference>
<dbReference type="InParanoid" id="H3GY86"/>
<feature type="compositionally biased region" description="Basic and acidic residues" evidence="1">
    <location>
        <begin position="564"/>
        <end position="578"/>
    </location>
</feature>
<sequence>MRSSGAASGDMQVDAGVKPPDPEAADDQAPKAENRTEAGNQHLSQDSIVEETQQSQSTETREQEEDQAEGPAGEATSHSGLPPTEDLGGKPSPQEPARTDTIAPAAAARHRESEAQPQELFDAIVAAIQAAPNEPPHAAWTETITLLFAKAHDSVKIDEELVPASKQRYPKLRQEEQDLLYDFFNEACILSKNSYAQWDRLVHKITQDLYNTKWSFKHILQNMTSSTKWARITPLNQWAAKVKVGRSPDTEHSSPQAEDIGYLDYMFNPAVYSKDDMAKLSELCLQQQSGGNQRRLREGTKDEWRIISGLAEGTIVSRKTPPFLRSVLDSRERLRLYKTIQAQVEGELVMKLRNGTGIRLTRQSTSSIKEDILLAAEQAHVNQNELRTMLNVTKTISYNYVRRSIHFFFFDRATARKHELTTVPFKRTIYRLANAHIKDTRSVWARQFDRNGVRTQNQQEYEIEIRNVTRFTDIGRLTAYLAQHIQADIDFEDMDICTPDSRTSTLRGAGSRIAAEADVAELEDLGRPFTSMKEVKETAEKRLQLQIAKEKHAKEAVQPLQPPKQRDSHETQATDSRTEPTTMKDGISGQGNPAVEPKPKQHWVTKNRPNGTKLYAHPDALRRRELPTSSRFAVFEEEEEEKDAEVQPTDQPDVEEISSGSEQEEHKPPPISASAKAKLHLIRDKPNKELPTPQLVALKQRERMALATALEPTTSQRGVWKSLEPTVNGKDRTFASIQKELGIRPVATPSSGNCMAMALAQALADQDLAGNDRALERLGM</sequence>
<proteinExistence type="predicted"/>
<protein>
    <submittedName>
        <fullName evidence="2">Uncharacterized protein</fullName>
    </submittedName>
</protein>
<dbReference type="HOGENOM" id="CLU_020098_0_0_1"/>
<dbReference type="EMBL" id="DS566072">
    <property type="status" value="NOT_ANNOTATED_CDS"/>
    <property type="molecule type" value="Genomic_DNA"/>
</dbReference>
<organism evidence="2 3">
    <name type="scientific">Phytophthora ramorum</name>
    <name type="common">Sudden oak death agent</name>
    <dbReference type="NCBI Taxonomy" id="164328"/>
    <lineage>
        <taxon>Eukaryota</taxon>
        <taxon>Sar</taxon>
        <taxon>Stramenopiles</taxon>
        <taxon>Oomycota</taxon>
        <taxon>Peronosporomycetes</taxon>
        <taxon>Peronosporales</taxon>
        <taxon>Peronosporaceae</taxon>
        <taxon>Phytophthora</taxon>
    </lineage>
</organism>
<name>H3GY86_PHYRM</name>
<accession>H3GY86</accession>
<dbReference type="AlphaFoldDB" id="H3GY86"/>
<keyword evidence="3" id="KW-1185">Reference proteome</keyword>
<dbReference type="Proteomes" id="UP000005238">
    <property type="component" value="Unassembled WGS sequence"/>
</dbReference>
<reference evidence="2" key="2">
    <citation type="submission" date="2015-06" db="UniProtKB">
        <authorList>
            <consortium name="EnsemblProtists"/>
        </authorList>
    </citation>
    <scope>IDENTIFICATION</scope>
    <source>
        <strain evidence="2">Pr102</strain>
    </source>
</reference>